<name>A0A1Q9C5K8_SYMMI</name>
<organism evidence="1 2">
    <name type="scientific">Symbiodinium microadriaticum</name>
    <name type="common">Dinoflagellate</name>
    <name type="synonym">Zooxanthella microadriatica</name>
    <dbReference type="NCBI Taxonomy" id="2951"/>
    <lineage>
        <taxon>Eukaryota</taxon>
        <taxon>Sar</taxon>
        <taxon>Alveolata</taxon>
        <taxon>Dinophyceae</taxon>
        <taxon>Suessiales</taxon>
        <taxon>Symbiodiniaceae</taxon>
        <taxon>Symbiodinium</taxon>
    </lineage>
</organism>
<reference evidence="1 2" key="1">
    <citation type="submission" date="2016-02" db="EMBL/GenBank/DDBJ databases">
        <title>Genome analysis of coral dinoflagellate symbionts highlights evolutionary adaptations to a symbiotic lifestyle.</title>
        <authorList>
            <person name="Aranda M."/>
            <person name="Li Y."/>
            <person name="Liew Y.J."/>
            <person name="Baumgarten S."/>
            <person name="Simakov O."/>
            <person name="Wilson M."/>
            <person name="Piel J."/>
            <person name="Ashoor H."/>
            <person name="Bougouffa S."/>
            <person name="Bajic V.B."/>
            <person name="Ryu T."/>
            <person name="Ravasi T."/>
            <person name="Bayer T."/>
            <person name="Micklem G."/>
            <person name="Kim H."/>
            <person name="Bhak J."/>
            <person name="Lajeunesse T.C."/>
            <person name="Voolstra C.R."/>
        </authorList>
    </citation>
    <scope>NUCLEOTIDE SEQUENCE [LARGE SCALE GENOMIC DNA]</scope>
    <source>
        <strain evidence="1 2">CCMP2467</strain>
    </source>
</reference>
<dbReference type="Proteomes" id="UP000186817">
    <property type="component" value="Unassembled WGS sequence"/>
</dbReference>
<evidence type="ECO:0000313" key="1">
    <source>
        <dbReference type="EMBL" id="OLP78200.1"/>
    </source>
</evidence>
<protein>
    <submittedName>
        <fullName evidence="1">Uncharacterized protein</fullName>
    </submittedName>
</protein>
<sequence length="168" mass="18517">MTAPAHHTLLTQARWTGPHGWQHHVTRTRNLHYRDRVLLPSLQPAFQALFRSQGGPHGGAWLAAVPSEPALTLAPQAIQLALRRRLRFCPCPCAPTAADRDQAGVLCAYTGKDELSDFCKFESSTSSTCRKALWQAALKAVSGAWCQRSGLDQAEHQTQLLFPAVYSM</sequence>
<gene>
    <name evidence="1" type="ORF">AK812_SmicGene41649</name>
</gene>
<proteinExistence type="predicted"/>
<evidence type="ECO:0000313" key="2">
    <source>
        <dbReference type="Proteomes" id="UP000186817"/>
    </source>
</evidence>
<dbReference type="EMBL" id="LSRX01001646">
    <property type="protein sequence ID" value="OLP78200.1"/>
    <property type="molecule type" value="Genomic_DNA"/>
</dbReference>
<comment type="caution">
    <text evidence="1">The sequence shown here is derived from an EMBL/GenBank/DDBJ whole genome shotgun (WGS) entry which is preliminary data.</text>
</comment>
<dbReference type="AlphaFoldDB" id="A0A1Q9C5K8"/>
<accession>A0A1Q9C5K8</accession>
<keyword evidence="2" id="KW-1185">Reference proteome</keyword>